<gene>
    <name evidence="1" type="ORF">GMARGA_LOCUS20243</name>
</gene>
<proteinExistence type="predicted"/>
<name>A0ABN7VLL8_GIGMA</name>
<dbReference type="Proteomes" id="UP000789901">
    <property type="component" value="Unassembled WGS sequence"/>
</dbReference>
<protein>
    <submittedName>
        <fullName evidence="1">18187_t:CDS:1</fullName>
    </submittedName>
</protein>
<accession>A0ABN7VLL8</accession>
<evidence type="ECO:0000313" key="1">
    <source>
        <dbReference type="EMBL" id="CAG8784719.1"/>
    </source>
</evidence>
<keyword evidence="2" id="KW-1185">Reference proteome</keyword>
<evidence type="ECO:0000313" key="2">
    <source>
        <dbReference type="Proteomes" id="UP000789901"/>
    </source>
</evidence>
<dbReference type="EMBL" id="CAJVQB010017560">
    <property type="protein sequence ID" value="CAG8784719.1"/>
    <property type="molecule type" value="Genomic_DNA"/>
</dbReference>
<sequence length="317" mass="36667">MLVKRTQSLGAKARHFQKHISEIRSLVRHSKQITNDEFRKKVRSIFSINKKSYSSNTIWLVTNILQVGQTSLRSTVECMKLLYEFLTGEPPKDQLSTSTLRTWYKGVSELHFNRQIYQLPIAIIAQLQNITKCNAETVSDITIAHIQKSSLGVKKCALRVTDNTSYMSGDKKGAVTLFNKKTNGYKPLNINSQIIKTLYDGLLGFHYNQYQLPLRARWDLEIRFAEELEDDLKNGITYTFGLHKMLLQDDNLRKEFEQFCNDEESFLRLSSSKIDKENLLEGLKEIKTNRKKSPLQETQIFQFGPDIALDLYNNLLC</sequence>
<organism evidence="1 2">
    <name type="scientific">Gigaspora margarita</name>
    <dbReference type="NCBI Taxonomy" id="4874"/>
    <lineage>
        <taxon>Eukaryota</taxon>
        <taxon>Fungi</taxon>
        <taxon>Fungi incertae sedis</taxon>
        <taxon>Mucoromycota</taxon>
        <taxon>Glomeromycotina</taxon>
        <taxon>Glomeromycetes</taxon>
        <taxon>Diversisporales</taxon>
        <taxon>Gigasporaceae</taxon>
        <taxon>Gigaspora</taxon>
    </lineage>
</organism>
<comment type="caution">
    <text evidence="1">The sequence shown here is derived from an EMBL/GenBank/DDBJ whole genome shotgun (WGS) entry which is preliminary data.</text>
</comment>
<reference evidence="1 2" key="1">
    <citation type="submission" date="2021-06" db="EMBL/GenBank/DDBJ databases">
        <authorList>
            <person name="Kallberg Y."/>
            <person name="Tangrot J."/>
            <person name="Rosling A."/>
        </authorList>
    </citation>
    <scope>NUCLEOTIDE SEQUENCE [LARGE SCALE GENOMIC DNA]</scope>
    <source>
        <strain evidence="1 2">120-4 pot B 10/14</strain>
    </source>
</reference>